<dbReference type="Proteomes" id="UP000460949">
    <property type="component" value="Unassembled WGS sequence"/>
</dbReference>
<sequence length="110" mass="12814">MPEYEKDCSPSTKGQLGEGQSFLILKNPQGAAPLPLLRKNEWAEIAERGFCEEARALVRGKGRGLRSWRKERKKLVKKQDFLYKLKMEAYERFLFLCSFRYTTAAFSRAF</sequence>
<reference evidence="1 2" key="1">
    <citation type="submission" date="2019-11" db="EMBL/GenBank/DDBJ databases">
        <title>Genome sequences of 17 halophilic strains isolated from different environments.</title>
        <authorList>
            <person name="Furrow R.E."/>
        </authorList>
    </citation>
    <scope>NUCLEOTIDE SEQUENCE [LARGE SCALE GENOMIC DNA]</scope>
    <source>
        <strain evidence="1 2">22511_23_Filter</strain>
    </source>
</reference>
<evidence type="ECO:0000313" key="2">
    <source>
        <dbReference type="Proteomes" id="UP000460949"/>
    </source>
</evidence>
<dbReference type="AlphaFoldDB" id="A0A845DUK3"/>
<organism evidence="1 2">
    <name type="scientific">Halobacillus litoralis</name>
    <dbReference type="NCBI Taxonomy" id="45668"/>
    <lineage>
        <taxon>Bacteria</taxon>
        <taxon>Bacillati</taxon>
        <taxon>Bacillota</taxon>
        <taxon>Bacilli</taxon>
        <taxon>Bacillales</taxon>
        <taxon>Bacillaceae</taxon>
        <taxon>Halobacillus</taxon>
    </lineage>
</organism>
<protein>
    <submittedName>
        <fullName evidence="1">Uncharacterized protein</fullName>
    </submittedName>
</protein>
<dbReference type="EMBL" id="WMET01000003">
    <property type="protein sequence ID" value="MYL21076.1"/>
    <property type="molecule type" value="Genomic_DNA"/>
</dbReference>
<gene>
    <name evidence="1" type="ORF">GLW04_14325</name>
</gene>
<proteinExistence type="predicted"/>
<accession>A0A845DUK3</accession>
<evidence type="ECO:0000313" key="1">
    <source>
        <dbReference type="EMBL" id="MYL21076.1"/>
    </source>
</evidence>
<name>A0A845DUK3_9BACI</name>
<comment type="caution">
    <text evidence="1">The sequence shown here is derived from an EMBL/GenBank/DDBJ whole genome shotgun (WGS) entry which is preliminary data.</text>
</comment>